<keyword evidence="1" id="KW-0472">Membrane</keyword>
<gene>
    <name evidence="2" type="ORF">BGZ65_002798</name>
</gene>
<organism evidence="2 3">
    <name type="scientific">Modicella reniformis</name>
    <dbReference type="NCBI Taxonomy" id="1440133"/>
    <lineage>
        <taxon>Eukaryota</taxon>
        <taxon>Fungi</taxon>
        <taxon>Fungi incertae sedis</taxon>
        <taxon>Mucoromycota</taxon>
        <taxon>Mortierellomycotina</taxon>
        <taxon>Mortierellomycetes</taxon>
        <taxon>Mortierellales</taxon>
        <taxon>Mortierellaceae</taxon>
        <taxon>Modicella</taxon>
    </lineage>
</organism>
<keyword evidence="1" id="KW-0812">Transmembrane</keyword>
<dbReference type="EMBL" id="JAAAHW010009814">
    <property type="protein sequence ID" value="KAF9936025.1"/>
    <property type="molecule type" value="Genomic_DNA"/>
</dbReference>
<feature type="non-terminal residue" evidence="2">
    <location>
        <position position="1"/>
    </location>
</feature>
<keyword evidence="3" id="KW-1185">Reference proteome</keyword>
<keyword evidence="1" id="KW-1133">Transmembrane helix</keyword>
<evidence type="ECO:0000313" key="3">
    <source>
        <dbReference type="Proteomes" id="UP000749646"/>
    </source>
</evidence>
<accession>A0A9P6ILH1</accession>
<proteinExistence type="predicted"/>
<dbReference type="Proteomes" id="UP000749646">
    <property type="component" value="Unassembled WGS sequence"/>
</dbReference>
<protein>
    <submittedName>
        <fullName evidence="2">Uncharacterized protein</fullName>
    </submittedName>
</protein>
<evidence type="ECO:0000256" key="1">
    <source>
        <dbReference type="SAM" id="Phobius"/>
    </source>
</evidence>
<dbReference type="AlphaFoldDB" id="A0A9P6ILH1"/>
<dbReference type="OrthoDB" id="187171at2759"/>
<evidence type="ECO:0000313" key="2">
    <source>
        <dbReference type="EMBL" id="KAF9936025.1"/>
    </source>
</evidence>
<name>A0A9P6ILH1_9FUNG</name>
<reference evidence="2" key="1">
    <citation type="journal article" date="2020" name="Fungal Divers.">
        <title>Resolving the Mortierellaceae phylogeny through synthesis of multi-gene phylogenetics and phylogenomics.</title>
        <authorList>
            <person name="Vandepol N."/>
            <person name="Liber J."/>
            <person name="Desiro A."/>
            <person name="Na H."/>
            <person name="Kennedy M."/>
            <person name="Barry K."/>
            <person name="Grigoriev I.V."/>
            <person name="Miller A.N."/>
            <person name="O'Donnell K."/>
            <person name="Stajich J.E."/>
            <person name="Bonito G."/>
        </authorList>
    </citation>
    <scope>NUCLEOTIDE SEQUENCE</scope>
    <source>
        <strain evidence="2">MES-2147</strain>
    </source>
</reference>
<comment type="caution">
    <text evidence="2">The sequence shown here is derived from an EMBL/GenBank/DDBJ whole genome shotgun (WGS) entry which is preliminary data.</text>
</comment>
<sequence>HDDLHLFNHSGHLQFYTFQSTYIILQFGMIYYLRVLHVQQQQQQQQQQQKQYIFHHVPHQPDISTLIRRALASVVTLWLINLRLCEFVNDIGSKSIYPYV</sequence>
<feature type="transmembrane region" description="Helical" evidence="1">
    <location>
        <begin position="13"/>
        <end position="33"/>
    </location>
</feature>